<sequence>MQLSLAFVLGLLVQQSLQIDGFGGQSGNLFSLGGGAAVAKPAGPLFTNVGNVNLNSLQSGFGAAASPGFLGGAGGGGIPGLQGGGAYNPAFGGAGGFGQKLGYAGGFGQKQGFGGGFGLGGGHGFGGGHAFGGGHGLGGIGSSLLGGFGGPRGFQGGLPFGFGHPAGHAGKKEVPLKLTCQNVDHKKTEYSYNEASIAATIMKTRDGEGSYGDFSAGYGKQKMSLSLDLTVKINGGKGPAKAKVVFTKTAATSYGCDPYSLGGVFTGDNKADPFSNLFGGGSFFGGGYNDHDDGVVTTLSIYPDQTTSVHKDKLKIDSLEHLAGRGLAIVTGVKKDAYGKNEIDGNVLACCALAYDDQPRSLNDGPKHPIGYDDEPKHPIGYTNPLTNPNIVYEDPRLYENLPIGYDGPKQPIGYDGPPRPIGYDDPKHPIGYDDPKHPIGYDGPPHPIGYDDKPYDPRFDGPRRSGPPPY</sequence>
<accession>A0AAN9BDD2</accession>
<feature type="region of interest" description="Disordered" evidence="1">
    <location>
        <begin position="403"/>
        <end position="471"/>
    </location>
</feature>
<feature type="compositionally biased region" description="Basic and acidic residues" evidence="1">
    <location>
        <begin position="450"/>
        <end position="464"/>
    </location>
</feature>
<evidence type="ECO:0000256" key="1">
    <source>
        <dbReference type="SAM" id="MobiDB-lite"/>
    </source>
</evidence>
<dbReference type="EMBL" id="JBAMIC010000008">
    <property type="protein sequence ID" value="KAK7103392.1"/>
    <property type="molecule type" value="Genomic_DNA"/>
</dbReference>
<protein>
    <submittedName>
        <fullName evidence="3">Uncharacterized protein</fullName>
    </submittedName>
</protein>
<dbReference type="AlphaFoldDB" id="A0AAN9BDD2"/>
<organism evidence="3 4">
    <name type="scientific">Littorina saxatilis</name>
    <dbReference type="NCBI Taxonomy" id="31220"/>
    <lineage>
        <taxon>Eukaryota</taxon>
        <taxon>Metazoa</taxon>
        <taxon>Spiralia</taxon>
        <taxon>Lophotrochozoa</taxon>
        <taxon>Mollusca</taxon>
        <taxon>Gastropoda</taxon>
        <taxon>Caenogastropoda</taxon>
        <taxon>Littorinimorpha</taxon>
        <taxon>Littorinoidea</taxon>
        <taxon>Littorinidae</taxon>
        <taxon>Littorina</taxon>
    </lineage>
</organism>
<proteinExistence type="predicted"/>
<evidence type="ECO:0000313" key="3">
    <source>
        <dbReference type="EMBL" id="KAK7103392.1"/>
    </source>
</evidence>
<name>A0AAN9BDD2_9CAEN</name>
<evidence type="ECO:0000256" key="2">
    <source>
        <dbReference type="SAM" id="SignalP"/>
    </source>
</evidence>
<reference evidence="3 4" key="1">
    <citation type="submission" date="2024-02" db="EMBL/GenBank/DDBJ databases">
        <title>Chromosome-scale genome assembly of the rough periwinkle Littorina saxatilis.</title>
        <authorList>
            <person name="De Jode A."/>
            <person name="Faria R."/>
            <person name="Formenti G."/>
            <person name="Sims Y."/>
            <person name="Smith T.P."/>
            <person name="Tracey A."/>
            <person name="Wood J.M.D."/>
            <person name="Zagrodzka Z.B."/>
            <person name="Johannesson K."/>
            <person name="Butlin R.K."/>
            <person name="Leder E.H."/>
        </authorList>
    </citation>
    <scope>NUCLEOTIDE SEQUENCE [LARGE SCALE GENOMIC DNA]</scope>
    <source>
        <strain evidence="3">Snail1</strain>
        <tissue evidence="3">Muscle</tissue>
    </source>
</reference>
<keyword evidence="2" id="KW-0732">Signal</keyword>
<feature type="region of interest" description="Disordered" evidence="1">
    <location>
        <begin position="362"/>
        <end position="383"/>
    </location>
</feature>
<feature type="signal peptide" evidence="2">
    <location>
        <begin position="1"/>
        <end position="18"/>
    </location>
</feature>
<dbReference type="Proteomes" id="UP001374579">
    <property type="component" value="Unassembled WGS sequence"/>
</dbReference>
<feature type="compositionally biased region" description="Basic and acidic residues" evidence="1">
    <location>
        <begin position="423"/>
        <end position="440"/>
    </location>
</feature>
<feature type="chain" id="PRO_5042841676" evidence="2">
    <location>
        <begin position="19"/>
        <end position="471"/>
    </location>
</feature>
<keyword evidence="4" id="KW-1185">Reference proteome</keyword>
<feature type="compositionally biased region" description="Basic and acidic residues" evidence="1">
    <location>
        <begin position="365"/>
        <end position="378"/>
    </location>
</feature>
<gene>
    <name evidence="3" type="ORF">V1264_018297</name>
</gene>
<comment type="caution">
    <text evidence="3">The sequence shown here is derived from an EMBL/GenBank/DDBJ whole genome shotgun (WGS) entry which is preliminary data.</text>
</comment>
<evidence type="ECO:0000313" key="4">
    <source>
        <dbReference type="Proteomes" id="UP001374579"/>
    </source>
</evidence>